<name>A0A8H4RB65_9HELO</name>
<keyword evidence="7" id="KW-0378">Hydrolase</keyword>
<dbReference type="PANTHER" id="PTHR45792:SF8">
    <property type="entry name" value="DIACYLGLYCEROL LIPASE-ALPHA"/>
    <property type="match status" value="1"/>
</dbReference>
<dbReference type="InterPro" id="IPR002921">
    <property type="entry name" value="Fungal_lipase-type"/>
</dbReference>
<keyword evidence="6" id="KW-0479">Metal-binding</keyword>
<evidence type="ECO:0000256" key="2">
    <source>
        <dbReference type="ARBA" id="ARBA00004651"/>
    </source>
</evidence>
<feature type="compositionally biased region" description="Polar residues" evidence="15">
    <location>
        <begin position="110"/>
        <end position="124"/>
    </location>
</feature>
<evidence type="ECO:0000313" key="18">
    <source>
        <dbReference type="Proteomes" id="UP000566819"/>
    </source>
</evidence>
<dbReference type="CDD" id="cd00519">
    <property type="entry name" value="Lipase_3"/>
    <property type="match status" value="1"/>
</dbReference>
<keyword evidence="9" id="KW-0442">Lipid degradation</keyword>
<dbReference type="GO" id="GO:0005886">
    <property type="term" value="C:plasma membrane"/>
    <property type="evidence" value="ECO:0007669"/>
    <property type="project" value="UniProtKB-SubCell"/>
</dbReference>
<organism evidence="17 18">
    <name type="scientific">Cudoniella acicularis</name>
    <dbReference type="NCBI Taxonomy" id="354080"/>
    <lineage>
        <taxon>Eukaryota</taxon>
        <taxon>Fungi</taxon>
        <taxon>Dikarya</taxon>
        <taxon>Ascomycota</taxon>
        <taxon>Pezizomycotina</taxon>
        <taxon>Leotiomycetes</taxon>
        <taxon>Helotiales</taxon>
        <taxon>Tricladiaceae</taxon>
        <taxon>Cudoniella</taxon>
    </lineage>
</organism>
<evidence type="ECO:0000313" key="17">
    <source>
        <dbReference type="EMBL" id="KAF4625600.1"/>
    </source>
</evidence>
<protein>
    <recommendedName>
        <fullName evidence="14">sn-1-specific diacylglycerol lipase</fullName>
        <ecNumber evidence="14">3.1.1.116</ecNumber>
    </recommendedName>
</protein>
<evidence type="ECO:0000256" key="7">
    <source>
        <dbReference type="ARBA" id="ARBA00022801"/>
    </source>
</evidence>
<evidence type="ECO:0000256" key="13">
    <source>
        <dbReference type="ARBA" id="ARBA00024531"/>
    </source>
</evidence>
<feature type="region of interest" description="Disordered" evidence="15">
    <location>
        <begin position="1"/>
        <end position="32"/>
    </location>
</feature>
<keyword evidence="18" id="KW-1185">Reference proteome</keyword>
<evidence type="ECO:0000256" key="8">
    <source>
        <dbReference type="ARBA" id="ARBA00022837"/>
    </source>
</evidence>
<accession>A0A8H4RB65</accession>
<comment type="cofactor">
    <cofactor evidence="1">
        <name>Ca(2+)</name>
        <dbReference type="ChEBI" id="CHEBI:29108"/>
    </cofactor>
</comment>
<gene>
    <name evidence="17" type="ORF">G7Y89_g12565</name>
</gene>
<evidence type="ECO:0000256" key="11">
    <source>
        <dbReference type="ARBA" id="ARBA00023098"/>
    </source>
</evidence>
<evidence type="ECO:0000259" key="16">
    <source>
        <dbReference type="Pfam" id="PF01764"/>
    </source>
</evidence>
<evidence type="ECO:0000256" key="12">
    <source>
        <dbReference type="ARBA" id="ARBA00023136"/>
    </source>
</evidence>
<feature type="domain" description="Fungal lipase-type" evidence="16">
    <location>
        <begin position="164"/>
        <end position="315"/>
    </location>
</feature>
<dbReference type="PANTHER" id="PTHR45792">
    <property type="entry name" value="DIACYLGLYCEROL LIPASE HOMOLOG-RELATED"/>
    <property type="match status" value="1"/>
</dbReference>
<dbReference type="GO" id="GO:0016298">
    <property type="term" value="F:lipase activity"/>
    <property type="evidence" value="ECO:0007669"/>
    <property type="project" value="TreeGrafter"/>
</dbReference>
<dbReference type="Gene3D" id="3.40.50.1820">
    <property type="entry name" value="alpha/beta hydrolase"/>
    <property type="match status" value="1"/>
</dbReference>
<dbReference type="SUPFAM" id="SSF53474">
    <property type="entry name" value="alpha/beta-Hydrolases"/>
    <property type="match status" value="1"/>
</dbReference>
<keyword evidence="12" id="KW-0472">Membrane</keyword>
<keyword evidence="8" id="KW-0106">Calcium</keyword>
<evidence type="ECO:0000256" key="10">
    <source>
        <dbReference type="ARBA" id="ARBA00022989"/>
    </source>
</evidence>
<feature type="region of interest" description="Disordered" evidence="15">
    <location>
        <begin position="105"/>
        <end position="124"/>
    </location>
</feature>
<dbReference type="AlphaFoldDB" id="A0A8H4RB65"/>
<evidence type="ECO:0000256" key="6">
    <source>
        <dbReference type="ARBA" id="ARBA00022723"/>
    </source>
</evidence>
<dbReference type="GO" id="GO:0046872">
    <property type="term" value="F:metal ion binding"/>
    <property type="evidence" value="ECO:0007669"/>
    <property type="project" value="UniProtKB-KW"/>
</dbReference>
<reference evidence="17 18" key="1">
    <citation type="submission" date="2020-03" db="EMBL/GenBank/DDBJ databases">
        <title>Draft Genome Sequence of Cudoniella acicularis.</title>
        <authorList>
            <person name="Buettner E."/>
            <person name="Kellner H."/>
        </authorList>
    </citation>
    <scope>NUCLEOTIDE SEQUENCE [LARGE SCALE GENOMIC DNA]</scope>
    <source>
        <strain evidence="17 18">DSM 108380</strain>
    </source>
</reference>
<comment type="subcellular location">
    <subcellularLocation>
        <location evidence="2">Cell membrane</location>
        <topology evidence="2">Multi-pass membrane protein</topology>
    </subcellularLocation>
</comment>
<proteinExistence type="predicted"/>
<dbReference type="Proteomes" id="UP000566819">
    <property type="component" value="Unassembled WGS sequence"/>
</dbReference>
<keyword evidence="10" id="KW-1133">Transmembrane helix</keyword>
<sequence length="378" mass="41229">MRHRSSRRATGNAVRGSAATTGFIPADGSQTSAGASQNLQEILKIIDHSLQDGISEGTWTRVTDGLEEVTEATTNSRLPEDTKDCNFLRTTPHLTQLVHLAAKRSREAYENSSTSGNEQSSVANAQPSLNVLDVAKEASKSLLDGMIKACMITSRTIGENQPLVVAIRGTISLLDWLVNLDVDLELTDDFLDLECDEPVKTHRGLLRVAKRMLPPICSKIKSEYQALVTSTFNSKTSLQLLFTGHSAGGGVAALICAHIRNHCPKITQAFQKKNHCITFAAPPVLAPLSAVSMDLDASEGMTLNVVSYGDIVPRAEKNYIRSVLALYRARAEHLSGDPWDFGRPTTFNYGQIVVLKDTLEDEDDGAPAHVYRVSQDLW</sequence>
<evidence type="ECO:0000256" key="3">
    <source>
        <dbReference type="ARBA" id="ARBA00022475"/>
    </source>
</evidence>
<evidence type="ECO:0000256" key="9">
    <source>
        <dbReference type="ARBA" id="ARBA00022963"/>
    </source>
</evidence>
<dbReference type="InterPro" id="IPR052214">
    <property type="entry name" value="DAG_Lipase-Related"/>
</dbReference>
<dbReference type="EMBL" id="JAAMPI010001337">
    <property type="protein sequence ID" value="KAF4625600.1"/>
    <property type="molecule type" value="Genomic_DNA"/>
</dbReference>
<dbReference type="GO" id="GO:0016042">
    <property type="term" value="P:lipid catabolic process"/>
    <property type="evidence" value="ECO:0007669"/>
    <property type="project" value="UniProtKB-KW"/>
</dbReference>
<keyword evidence="4" id="KW-0597">Phosphoprotein</keyword>
<evidence type="ECO:0000256" key="15">
    <source>
        <dbReference type="SAM" id="MobiDB-lite"/>
    </source>
</evidence>
<dbReference type="EC" id="3.1.1.116" evidence="14"/>
<evidence type="ECO:0000256" key="14">
    <source>
        <dbReference type="ARBA" id="ARBA00026104"/>
    </source>
</evidence>
<keyword evidence="11" id="KW-0443">Lipid metabolism</keyword>
<comment type="caution">
    <text evidence="17">The sequence shown here is derived from an EMBL/GenBank/DDBJ whole genome shotgun (WGS) entry which is preliminary data.</text>
</comment>
<evidence type="ECO:0000256" key="5">
    <source>
        <dbReference type="ARBA" id="ARBA00022692"/>
    </source>
</evidence>
<evidence type="ECO:0000256" key="4">
    <source>
        <dbReference type="ARBA" id="ARBA00022553"/>
    </source>
</evidence>
<dbReference type="InterPro" id="IPR029058">
    <property type="entry name" value="AB_hydrolase_fold"/>
</dbReference>
<evidence type="ECO:0000256" key="1">
    <source>
        <dbReference type="ARBA" id="ARBA00001913"/>
    </source>
</evidence>
<dbReference type="OrthoDB" id="426718at2759"/>
<comment type="catalytic activity">
    <reaction evidence="13">
        <text>a 1,2-diacyl-sn-glycerol + H2O = a 2-acylglycerol + a fatty acid + H(+)</text>
        <dbReference type="Rhea" id="RHEA:33275"/>
        <dbReference type="ChEBI" id="CHEBI:15377"/>
        <dbReference type="ChEBI" id="CHEBI:15378"/>
        <dbReference type="ChEBI" id="CHEBI:17389"/>
        <dbReference type="ChEBI" id="CHEBI:17815"/>
        <dbReference type="ChEBI" id="CHEBI:28868"/>
        <dbReference type="EC" id="3.1.1.116"/>
    </reaction>
    <physiologicalReaction direction="left-to-right" evidence="13">
        <dbReference type="Rhea" id="RHEA:33276"/>
    </physiologicalReaction>
</comment>
<keyword evidence="5" id="KW-0812">Transmembrane</keyword>
<dbReference type="Pfam" id="PF01764">
    <property type="entry name" value="Lipase_3"/>
    <property type="match status" value="1"/>
</dbReference>
<keyword evidence="3" id="KW-1003">Cell membrane</keyword>